<dbReference type="HOGENOM" id="CLU_196054_0_0_10"/>
<dbReference type="STRING" id="517417.Cpar_1928"/>
<dbReference type="RefSeq" id="WP_012503153.1">
    <property type="nucleotide sequence ID" value="NC_011027.1"/>
</dbReference>
<proteinExistence type="predicted"/>
<sequence length="75" mass="7736">MSNGTNIDVAGAINTLTETFGKLFQMQVDVANNSLKALAEVAEPLGKTATDLVASFANVATQVLQNVSSAVAPKK</sequence>
<dbReference type="KEGG" id="cpc:Cpar_1928"/>
<dbReference type="EMBL" id="CP001099">
    <property type="protein sequence ID" value="ACF12320.1"/>
    <property type="molecule type" value="Genomic_DNA"/>
</dbReference>
<organism evidence="1 2">
    <name type="scientific">Chlorobaculum parvum (strain DSM 263 / NCIMB 8327)</name>
    <name type="common">Chlorobium vibrioforme subsp. thiosulfatophilum</name>
    <dbReference type="NCBI Taxonomy" id="517417"/>
    <lineage>
        <taxon>Bacteria</taxon>
        <taxon>Pseudomonadati</taxon>
        <taxon>Chlorobiota</taxon>
        <taxon>Chlorobiia</taxon>
        <taxon>Chlorobiales</taxon>
        <taxon>Chlorobiaceae</taxon>
        <taxon>Chlorobaculum</taxon>
    </lineage>
</organism>
<gene>
    <name evidence="1" type="ordered locus">Cpar_1928</name>
</gene>
<accession>B3QL82</accession>
<dbReference type="SMR" id="B3QL82"/>
<dbReference type="eggNOG" id="ENOG50349SF">
    <property type="taxonomic scope" value="Bacteria"/>
</dbReference>
<reference evidence="1" key="1">
    <citation type="submission" date="2008-06" db="EMBL/GenBank/DDBJ databases">
        <title>Complete sequence of Chlorobaculum parvum NCIB 8327.</title>
        <authorList>
            <consortium name="US DOE Joint Genome Institute"/>
            <person name="Lucas S."/>
            <person name="Copeland A."/>
            <person name="Lapidus A."/>
            <person name="Glavina del Rio T."/>
            <person name="Dalin E."/>
            <person name="Tice H."/>
            <person name="Bruce D."/>
            <person name="Goodwin L."/>
            <person name="Pitluck S."/>
            <person name="Schmutz J."/>
            <person name="Larimer F."/>
            <person name="Land M."/>
            <person name="Hauser L."/>
            <person name="Kyrpides N."/>
            <person name="Mikhailova N."/>
            <person name="Zhao F."/>
            <person name="Li T."/>
            <person name="Liu Z."/>
            <person name="Overmann J."/>
            <person name="Bryant D.A."/>
            <person name="Richardson P."/>
        </authorList>
    </citation>
    <scope>NUCLEOTIDE SEQUENCE [LARGE SCALE GENOMIC DNA]</scope>
    <source>
        <strain evidence="1">NCIB 8327</strain>
    </source>
</reference>
<evidence type="ECO:0000313" key="1">
    <source>
        <dbReference type="EMBL" id="ACF12320.1"/>
    </source>
</evidence>
<dbReference type="Proteomes" id="UP000008811">
    <property type="component" value="Chromosome"/>
</dbReference>
<keyword evidence="2" id="KW-1185">Reference proteome</keyword>
<evidence type="ECO:0000313" key="2">
    <source>
        <dbReference type="Proteomes" id="UP000008811"/>
    </source>
</evidence>
<name>B3QL82_CHLP8</name>
<protein>
    <submittedName>
        <fullName evidence="1">Chlorosome envelope protein B</fullName>
    </submittedName>
</protein>
<dbReference type="AlphaFoldDB" id="B3QL82"/>